<dbReference type="InterPro" id="IPR014729">
    <property type="entry name" value="Rossmann-like_a/b/a_fold"/>
</dbReference>
<evidence type="ECO:0000256" key="5">
    <source>
        <dbReference type="ARBA" id="ARBA00022840"/>
    </source>
</evidence>
<evidence type="ECO:0000256" key="7">
    <source>
        <dbReference type="ARBA" id="ARBA00023146"/>
    </source>
</evidence>
<sequence length="1105" mass="124955">MSKRAQLLENEALVRALWQDGHVYDANVPTGRSAEKYFCTFPYPYMNGRLHIGHAFSMSKAEFQARFQRTQGKAVLWPFGLHCTGMPIMACADKIKTELSEMNDVGSTMPPSNPVVEDVATEATQTQEKDCTKFTSKKSKLTAKSNVKVSVNVNTFNWYQMTQMDIMRHMGIREEDIPKFADPQHWLTYFSPLAIQDLQAFGASVDWRRTFITTDRNPYYNAFVEWQFTWMKKLGTLHFGCRPSILSRSVMQPCTDHDRAEGEGATAQEYTVIKMRLHDSPFDIFDNLQEPYSSYKGVLSGKPVFLLAATLRPETMYGQTNCFVLPEGSYDIVLGFNSPKLYFNDSGVVENVCNVEEAVKRCDCLYISSSRAAMNMAYQGLVVLKPADNLRNMKELHSVSHCSGMDIIGSVLSSPLTVHNRIHVLPMLTISMEKGTGIVSCVPSDSPDDYITLYEIRKKAAYYKEKYNVQADHCSLEAVPVIDIPGLGTCAAALLCEQEKVASSKDALKLEKCKEVLYKRGFYEGVMVVGPYAGRKVLEVKDLIRDELIHEGHAFVYYEPTKRVVARSGDVCVVALCNQWYTKFSDKAWKERVMEHVNNPHRFTCYSESALNQVKHVVMWLDNWACSRSYGLGTVLPWEDIKQNKNSIIESLSDSTIYMAYYTIAHYLQGDIYGTTPGSLGLRPEQLTLEVFDYVFHLSNAMPSGFDNEMQEKLRLMREDFEYWYPVDLRASGKDLIFNHLTMSLFMHNAIWGSVESVDAMPRSYLCVGHVLVDAEKMSKSKGNFLTLEDAIAQYTADGTRVALADAGDGLDDANFSKETAEAALLKLHGILQAAQSDMELAGRSCSDSALSVYAKRVFENEICVLAERAKDAYVNFVYRDALKSCFFDYITARRNYLQMCQGDVDYEVLRLYHETFCRIANPIIPHTCEYIWTMVLKHTVSLVQELWPTLPAVDWGLHRQAKLLYKNLEEFRRCKEKSLATQRKKQGKAAAADFTGAVIYVAKEYPVLNQQVLRLLQEMDLVGASTPEKDIIKQISSSDLARNASPSDKKAILAFASFQLKEVSLLGASALLLELPYCELSFMRSLSSFIQQSLEVNGRMKIVI</sequence>
<comment type="caution">
    <text evidence="12">The sequence shown here is derived from an EMBL/GenBank/DDBJ whole genome shotgun (WGS) entry which is preliminary data.</text>
</comment>
<keyword evidence="4 9" id="KW-0547">Nucleotide-binding</keyword>
<feature type="domain" description="Aminoacyl-tRNA synthetase class Ia" evidence="10">
    <location>
        <begin position="185"/>
        <end position="816"/>
    </location>
</feature>
<dbReference type="SUPFAM" id="SSF52374">
    <property type="entry name" value="Nucleotidylyl transferase"/>
    <property type="match status" value="1"/>
</dbReference>
<dbReference type="PROSITE" id="PS00178">
    <property type="entry name" value="AA_TRNA_LIGASE_I"/>
    <property type="match status" value="1"/>
</dbReference>
<evidence type="ECO:0000256" key="3">
    <source>
        <dbReference type="ARBA" id="ARBA00022598"/>
    </source>
</evidence>
<dbReference type="InterPro" id="IPR004493">
    <property type="entry name" value="Leu-tRNA-synth_Ia_arc/euk"/>
</dbReference>
<reference evidence="12" key="1">
    <citation type="journal article" date="2014" name="Nucleic Acids Res.">
        <title>The evolutionary dynamics of variant antigen genes in Babesia reveal a history of genomic innovation underlying host-parasite interaction.</title>
        <authorList>
            <person name="Jackson A.P."/>
            <person name="Otto T.D."/>
            <person name="Darby A."/>
            <person name="Ramaprasad A."/>
            <person name="Xia D."/>
            <person name="Echaide I.E."/>
            <person name="Farber M."/>
            <person name="Gahlot S."/>
            <person name="Gamble J."/>
            <person name="Gupta D."/>
            <person name="Gupta Y."/>
            <person name="Jackson L."/>
            <person name="Malandrin L."/>
            <person name="Malas T.B."/>
            <person name="Moussa E."/>
            <person name="Nair M."/>
            <person name="Reid A.J."/>
            <person name="Sanders M."/>
            <person name="Sharma J."/>
            <person name="Tracey A."/>
            <person name="Quail M.A."/>
            <person name="Weir W."/>
            <person name="Wastling J.M."/>
            <person name="Hall N."/>
            <person name="Willadsen P."/>
            <person name="Lingelbach K."/>
            <person name="Shiels B."/>
            <person name="Tait A."/>
            <person name="Berriman M."/>
            <person name="Allred D.R."/>
            <person name="Pain A."/>
        </authorList>
    </citation>
    <scope>NUCLEOTIDE SEQUENCE</scope>
    <source>
        <strain evidence="12">1802A</strain>
    </source>
</reference>
<dbReference type="InterPro" id="IPR001412">
    <property type="entry name" value="aa-tRNA-synth_I_CS"/>
</dbReference>
<dbReference type="FunFam" id="3.90.740.10:FF:000001">
    <property type="entry name" value="Leucine--tRNA ligase, cytoplasmic"/>
    <property type="match status" value="1"/>
</dbReference>
<dbReference type="Gene3D" id="3.40.50.620">
    <property type="entry name" value="HUPs"/>
    <property type="match status" value="1"/>
</dbReference>
<comment type="similarity">
    <text evidence="1 9">Belongs to the class-I aminoacyl-tRNA synthetase family.</text>
</comment>
<dbReference type="GO" id="GO:0002161">
    <property type="term" value="F:aminoacyl-tRNA deacylase activity"/>
    <property type="evidence" value="ECO:0007669"/>
    <property type="project" value="InterPro"/>
</dbReference>
<reference evidence="12" key="2">
    <citation type="submission" date="2021-05" db="EMBL/GenBank/DDBJ databases">
        <authorList>
            <person name="Pain A."/>
        </authorList>
    </citation>
    <scope>NUCLEOTIDE SEQUENCE</scope>
    <source>
        <strain evidence="12">1802A</strain>
    </source>
</reference>
<evidence type="ECO:0000256" key="6">
    <source>
        <dbReference type="ARBA" id="ARBA00022917"/>
    </source>
</evidence>
<name>A0AAD9G6W2_BABDI</name>
<dbReference type="InterPro" id="IPR013155">
    <property type="entry name" value="M/V/L/I-tRNA-synth_anticd-bd"/>
</dbReference>
<dbReference type="EMBL" id="JAHBMH010000073">
    <property type="protein sequence ID" value="KAK1932989.1"/>
    <property type="molecule type" value="Genomic_DNA"/>
</dbReference>
<dbReference type="SUPFAM" id="SSF47323">
    <property type="entry name" value="Anticodon-binding domain of a subclass of class I aminoacyl-tRNA synthetases"/>
    <property type="match status" value="1"/>
</dbReference>
<feature type="domain" description="Aminoacyl-tRNA synthetase class Ia" evidence="10">
    <location>
        <begin position="16"/>
        <end position="131"/>
    </location>
</feature>
<dbReference type="GO" id="GO:0006429">
    <property type="term" value="P:leucyl-tRNA aminoacylation"/>
    <property type="evidence" value="ECO:0007669"/>
    <property type="project" value="InterPro"/>
</dbReference>
<evidence type="ECO:0000313" key="12">
    <source>
        <dbReference type="EMBL" id="KAK1932989.1"/>
    </source>
</evidence>
<keyword evidence="13" id="KW-1185">Reference proteome</keyword>
<organism evidence="12 13">
    <name type="scientific">Babesia divergens</name>
    <dbReference type="NCBI Taxonomy" id="32595"/>
    <lineage>
        <taxon>Eukaryota</taxon>
        <taxon>Sar</taxon>
        <taxon>Alveolata</taxon>
        <taxon>Apicomplexa</taxon>
        <taxon>Aconoidasida</taxon>
        <taxon>Piroplasmida</taxon>
        <taxon>Babesiidae</taxon>
        <taxon>Babesia</taxon>
    </lineage>
</organism>
<keyword evidence="3 9" id="KW-0436">Ligase</keyword>
<feature type="domain" description="Methionyl/Valyl/Leucyl/Isoleucyl-tRNA synthetase anticodon-binding" evidence="11">
    <location>
        <begin position="859"/>
        <end position="974"/>
    </location>
</feature>
<dbReference type="GO" id="GO:0005524">
    <property type="term" value="F:ATP binding"/>
    <property type="evidence" value="ECO:0007669"/>
    <property type="project" value="UniProtKB-KW"/>
</dbReference>
<evidence type="ECO:0000259" key="10">
    <source>
        <dbReference type="Pfam" id="PF00133"/>
    </source>
</evidence>
<keyword evidence="7 9" id="KW-0030">Aminoacyl-tRNA synthetase</keyword>
<evidence type="ECO:0000256" key="1">
    <source>
        <dbReference type="ARBA" id="ARBA00005594"/>
    </source>
</evidence>
<keyword evidence="5 9" id="KW-0067">ATP-binding</keyword>
<evidence type="ECO:0000259" key="11">
    <source>
        <dbReference type="Pfam" id="PF08264"/>
    </source>
</evidence>
<dbReference type="AlphaFoldDB" id="A0AAD9G6W2"/>
<dbReference type="Pfam" id="PF00133">
    <property type="entry name" value="tRNA-synt_1"/>
    <property type="match status" value="2"/>
</dbReference>
<protein>
    <recommendedName>
        <fullName evidence="2">leucine--tRNA ligase</fullName>
        <ecNumber evidence="2">6.1.1.4</ecNumber>
    </recommendedName>
    <alternativeName>
        <fullName evidence="8">Leucyl-tRNA synthetase</fullName>
    </alternativeName>
</protein>
<proteinExistence type="inferred from homology"/>
<accession>A0AAD9G6W2</accession>
<evidence type="ECO:0000313" key="13">
    <source>
        <dbReference type="Proteomes" id="UP001195914"/>
    </source>
</evidence>
<dbReference type="InterPro" id="IPR009080">
    <property type="entry name" value="tRNAsynth_Ia_anticodon-bd"/>
</dbReference>
<dbReference type="Proteomes" id="UP001195914">
    <property type="component" value="Unassembled WGS sequence"/>
</dbReference>
<gene>
    <name evidence="12" type="ORF">X943_001727</name>
</gene>
<evidence type="ECO:0000256" key="2">
    <source>
        <dbReference type="ARBA" id="ARBA00013164"/>
    </source>
</evidence>
<dbReference type="GO" id="GO:0004823">
    <property type="term" value="F:leucine-tRNA ligase activity"/>
    <property type="evidence" value="ECO:0007669"/>
    <property type="project" value="UniProtKB-EC"/>
</dbReference>
<dbReference type="Pfam" id="PF08264">
    <property type="entry name" value="Anticodon_1"/>
    <property type="match status" value="1"/>
</dbReference>
<dbReference type="Gene3D" id="1.10.730.10">
    <property type="entry name" value="Isoleucyl-tRNA Synthetase, Domain 1"/>
    <property type="match status" value="1"/>
</dbReference>
<dbReference type="Gene3D" id="3.90.740.10">
    <property type="entry name" value="Valyl/Leucyl/Isoleucyl-tRNA synthetase, editing domain"/>
    <property type="match status" value="1"/>
</dbReference>
<dbReference type="PANTHER" id="PTHR45794:SF1">
    <property type="entry name" value="LEUCINE--TRNA LIGASE, CYTOPLASMIC"/>
    <property type="match status" value="1"/>
</dbReference>
<dbReference type="InterPro" id="IPR009008">
    <property type="entry name" value="Val/Leu/Ile-tRNA-synth_edit"/>
</dbReference>
<evidence type="ECO:0000256" key="8">
    <source>
        <dbReference type="ARBA" id="ARBA00030520"/>
    </source>
</evidence>
<dbReference type="EC" id="6.1.1.4" evidence="2"/>
<evidence type="ECO:0000256" key="9">
    <source>
        <dbReference type="RuleBase" id="RU363035"/>
    </source>
</evidence>
<evidence type="ECO:0000256" key="4">
    <source>
        <dbReference type="ARBA" id="ARBA00022741"/>
    </source>
</evidence>
<dbReference type="PANTHER" id="PTHR45794">
    <property type="entry name" value="LEUCYL-TRNA SYNTHETASE"/>
    <property type="match status" value="1"/>
</dbReference>
<dbReference type="SUPFAM" id="SSF50677">
    <property type="entry name" value="ValRS/IleRS/LeuRS editing domain"/>
    <property type="match status" value="1"/>
</dbReference>
<keyword evidence="6 9" id="KW-0648">Protein biosynthesis</keyword>
<dbReference type="NCBIfam" id="TIGR00395">
    <property type="entry name" value="leuS_arch"/>
    <property type="match status" value="1"/>
</dbReference>
<dbReference type="InterPro" id="IPR002300">
    <property type="entry name" value="aa-tRNA-synth_Ia"/>
</dbReference>